<dbReference type="Gene3D" id="3.30.565.10">
    <property type="entry name" value="Histidine kinase-like ATPase, C-terminal domain"/>
    <property type="match status" value="1"/>
</dbReference>
<keyword evidence="6" id="KW-0547">Nucleotide-binding</keyword>
<accession>A0A3Q8SB26</accession>
<dbReference type="AlphaFoldDB" id="A0A3Q8SB26"/>
<organism evidence="14 15">
    <name type="scientific">Paenibacillus lentus</name>
    <dbReference type="NCBI Taxonomy" id="1338368"/>
    <lineage>
        <taxon>Bacteria</taxon>
        <taxon>Bacillati</taxon>
        <taxon>Bacillota</taxon>
        <taxon>Bacilli</taxon>
        <taxon>Bacillales</taxon>
        <taxon>Paenibacillaceae</taxon>
        <taxon>Paenibacillus</taxon>
    </lineage>
</organism>
<dbReference type="CDD" id="cd06225">
    <property type="entry name" value="HAMP"/>
    <property type="match status" value="1"/>
</dbReference>
<evidence type="ECO:0000256" key="5">
    <source>
        <dbReference type="ARBA" id="ARBA00022692"/>
    </source>
</evidence>
<evidence type="ECO:0000256" key="2">
    <source>
        <dbReference type="ARBA" id="ARBA00022475"/>
    </source>
</evidence>
<dbReference type="Pfam" id="PF02518">
    <property type="entry name" value="HATPase_c"/>
    <property type="match status" value="1"/>
</dbReference>
<dbReference type="InterPro" id="IPR003660">
    <property type="entry name" value="HAMP_dom"/>
</dbReference>
<dbReference type="GO" id="GO:0005524">
    <property type="term" value="F:ATP binding"/>
    <property type="evidence" value="ECO:0007669"/>
    <property type="project" value="UniProtKB-KW"/>
</dbReference>
<keyword evidence="9 12" id="KW-1133">Transmembrane helix</keyword>
<dbReference type="PROSITE" id="PS50885">
    <property type="entry name" value="HAMP"/>
    <property type="match status" value="1"/>
</dbReference>
<dbReference type="KEGG" id="plen:EIM92_11240"/>
<evidence type="ECO:0000256" key="7">
    <source>
        <dbReference type="ARBA" id="ARBA00022777"/>
    </source>
</evidence>
<dbReference type="GO" id="GO:0005886">
    <property type="term" value="C:plasma membrane"/>
    <property type="evidence" value="ECO:0007669"/>
    <property type="project" value="UniProtKB-SubCell"/>
</dbReference>
<evidence type="ECO:0000256" key="6">
    <source>
        <dbReference type="ARBA" id="ARBA00022741"/>
    </source>
</evidence>
<dbReference type="Gene3D" id="6.10.340.10">
    <property type="match status" value="1"/>
</dbReference>
<evidence type="ECO:0000256" key="11">
    <source>
        <dbReference type="ARBA" id="ARBA00023136"/>
    </source>
</evidence>
<proteinExistence type="predicted"/>
<dbReference type="Pfam" id="PF06580">
    <property type="entry name" value="His_kinase"/>
    <property type="match status" value="1"/>
</dbReference>
<name>A0A3Q8SB26_9BACL</name>
<dbReference type="RefSeq" id="WP_125082707.1">
    <property type="nucleotide sequence ID" value="NZ_CP034248.1"/>
</dbReference>
<keyword evidence="2" id="KW-1003">Cell membrane</keyword>
<evidence type="ECO:0000256" key="9">
    <source>
        <dbReference type="ARBA" id="ARBA00022989"/>
    </source>
</evidence>
<dbReference type="InterPro" id="IPR036890">
    <property type="entry name" value="HATPase_C_sf"/>
</dbReference>
<evidence type="ECO:0000259" key="13">
    <source>
        <dbReference type="PROSITE" id="PS50885"/>
    </source>
</evidence>
<dbReference type="OrthoDB" id="9776552at2"/>
<dbReference type="SMART" id="SM00304">
    <property type="entry name" value="HAMP"/>
    <property type="match status" value="1"/>
</dbReference>
<sequence length="621" mass="70394">MFRKSIRFKLIALLLFAVILPTGVSITVSYFYTKASVTEKSIRENTNYLNLGASNLQSYFKGIHELALSIYSGINIPNSLYTSILSAKPQHLQEADSKEDINRNVFSSQLLNMFQSNKDIYQIHLFVNANQQSNTLLKGFFRREYNDSYRPLVSPSGKVEPFIEITHPDHRYGMKSGIPNLKSGSIEVFSAHYPIYRTPSDEAMGYLSIDFRLTELEEIAKAMYHLGSEQVFLLNEEGGALYSSDPELIGKTIKAGWSQVPSKEDHGHFSWKDENFEGIVFYRAIQSPLFKGYLLKLVPYDNLYGDARAITHITTGIGMLFLIVGMIAAVFISIRFTNPIKRIISFTQKVQIGDMDAQVEIATEDEFGILTRKINNMTQTINNLILKEYKLEIANKSNQLKALQAQINPHFLYNALQSIATLSLRYKALEVYERICALGSMMRYTMATGVNTVTLQEELEHVEHYLMLQEERFGNEYLEIHFDIAEETKIQAVPKMILQPLVENVFKHAFDDGIVNGPIRVRIASHLDEAGNLMIAVSDNGKQLTPEQVREMELAINVETKNEMEQIGLRNVLARLRLYFGKEASLTMRGHDNGGLTVALWIPTGNCRIIEEDKSESTDCG</sequence>
<reference evidence="14 15" key="1">
    <citation type="submission" date="2018-11" db="EMBL/GenBank/DDBJ databases">
        <title>Genome sequencing of Paenibacillus lentus DSM25539(T).</title>
        <authorList>
            <person name="Kook J.-K."/>
            <person name="Park S.-N."/>
            <person name="Lim Y.K."/>
        </authorList>
    </citation>
    <scope>NUCLEOTIDE SEQUENCE [LARGE SCALE GENOMIC DNA]</scope>
    <source>
        <strain evidence="14 15">DSM 25539</strain>
    </source>
</reference>
<dbReference type="EMBL" id="CP034248">
    <property type="protein sequence ID" value="AZK46656.1"/>
    <property type="molecule type" value="Genomic_DNA"/>
</dbReference>
<comment type="subcellular location">
    <subcellularLocation>
        <location evidence="1">Cell membrane</location>
        <topology evidence="1">Multi-pass membrane protein</topology>
    </subcellularLocation>
</comment>
<evidence type="ECO:0000256" key="12">
    <source>
        <dbReference type="SAM" id="Phobius"/>
    </source>
</evidence>
<evidence type="ECO:0000256" key="4">
    <source>
        <dbReference type="ARBA" id="ARBA00022679"/>
    </source>
</evidence>
<evidence type="ECO:0000256" key="3">
    <source>
        <dbReference type="ARBA" id="ARBA00022553"/>
    </source>
</evidence>
<dbReference type="InterPro" id="IPR010559">
    <property type="entry name" value="Sig_transdc_His_kin_internal"/>
</dbReference>
<dbReference type="PANTHER" id="PTHR34220">
    <property type="entry name" value="SENSOR HISTIDINE KINASE YPDA"/>
    <property type="match status" value="1"/>
</dbReference>
<evidence type="ECO:0000256" key="1">
    <source>
        <dbReference type="ARBA" id="ARBA00004651"/>
    </source>
</evidence>
<keyword evidence="11 12" id="KW-0472">Membrane</keyword>
<dbReference type="Gene3D" id="3.30.450.20">
    <property type="entry name" value="PAS domain"/>
    <property type="match status" value="2"/>
</dbReference>
<keyword evidence="4" id="KW-0808">Transferase</keyword>
<feature type="transmembrane region" description="Helical" evidence="12">
    <location>
        <begin position="317"/>
        <end position="336"/>
    </location>
</feature>
<evidence type="ECO:0000313" key="15">
    <source>
        <dbReference type="Proteomes" id="UP000273145"/>
    </source>
</evidence>
<keyword evidence="3" id="KW-0597">Phosphoprotein</keyword>
<evidence type="ECO:0000313" key="14">
    <source>
        <dbReference type="EMBL" id="AZK46656.1"/>
    </source>
</evidence>
<dbReference type="InterPro" id="IPR050640">
    <property type="entry name" value="Bact_2-comp_sensor_kinase"/>
</dbReference>
<feature type="domain" description="HAMP" evidence="13">
    <location>
        <begin position="334"/>
        <end position="386"/>
    </location>
</feature>
<evidence type="ECO:0000256" key="10">
    <source>
        <dbReference type="ARBA" id="ARBA00023012"/>
    </source>
</evidence>
<dbReference type="GO" id="GO:0000155">
    <property type="term" value="F:phosphorelay sensor kinase activity"/>
    <property type="evidence" value="ECO:0007669"/>
    <property type="project" value="InterPro"/>
</dbReference>
<dbReference type="PANTHER" id="PTHR34220:SF11">
    <property type="entry name" value="SENSOR PROTEIN KINASE HPTS"/>
    <property type="match status" value="1"/>
</dbReference>
<keyword evidence="5 12" id="KW-0812">Transmembrane</keyword>
<dbReference type="SUPFAM" id="SSF158472">
    <property type="entry name" value="HAMP domain-like"/>
    <property type="match status" value="1"/>
</dbReference>
<dbReference type="SUPFAM" id="SSF55874">
    <property type="entry name" value="ATPase domain of HSP90 chaperone/DNA topoisomerase II/histidine kinase"/>
    <property type="match status" value="1"/>
</dbReference>
<keyword evidence="8" id="KW-0067">ATP-binding</keyword>
<keyword evidence="10" id="KW-0902">Two-component regulatory system</keyword>
<keyword evidence="7 14" id="KW-0418">Kinase</keyword>
<evidence type="ECO:0000256" key="8">
    <source>
        <dbReference type="ARBA" id="ARBA00022840"/>
    </source>
</evidence>
<protein>
    <submittedName>
        <fullName evidence="14">Sensor histidine kinase</fullName>
    </submittedName>
</protein>
<dbReference type="InterPro" id="IPR003594">
    <property type="entry name" value="HATPase_dom"/>
</dbReference>
<keyword evidence="15" id="KW-1185">Reference proteome</keyword>
<gene>
    <name evidence="14" type="ORF">EIM92_11240</name>
</gene>
<dbReference type="Proteomes" id="UP000273145">
    <property type="component" value="Chromosome"/>
</dbReference>